<proteinExistence type="predicted"/>
<reference evidence="3" key="1">
    <citation type="submission" date="2022-10" db="EMBL/GenBank/DDBJ databases">
        <title>Host association and intracellularity evolved multiple times independently in the Rickettsiales.</title>
        <authorList>
            <person name="Castelli M."/>
            <person name="Nardi T."/>
            <person name="Gammuto L."/>
            <person name="Bellinzona G."/>
            <person name="Sabaneyeva E."/>
            <person name="Potekhin A."/>
            <person name="Serra V."/>
            <person name="Petroni G."/>
            <person name="Sassera D."/>
        </authorList>
    </citation>
    <scope>NUCLEOTIDE SEQUENCE [LARGE SCALE GENOMIC DNA]</scope>
    <source>
        <strain evidence="3">US_Bl 11III1</strain>
    </source>
</reference>
<keyword evidence="4" id="KW-1185">Reference proteome</keyword>
<evidence type="ECO:0000256" key="1">
    <source>
        <dbReference type="SAM" id="MobiDB-lite"/>
    </source>
</evidence>
<protein>
    <submittedName>
        <fullName evidence="3">Uncharacterized protein</fullName>
    </submittedName>
</protein>
<feature type="signal peptide" evidence="2">
    <location>
        <begin position="1"/>
        <end position="19"/>
    </location>
</feature>
<dbReference type="RefSeq" id="WP_323722104.1">
    <property type="nucleotide sequence ID" value="NZ_CP110343.1"/>
</dbReference>
<dbReference type="Proteomes" id="UP001325140">
    <property type="component" value="Chromosome"/>
</dbReference>
<gene>
    <name evidence="3" type="ORF">Fokcrypt_00668</name>
</gene>
<evidence type="ECO:0000256" key="2">
    <source>
        <dbReference type="SAM" id="SignalP"/>
    </source>
</evidence>
<evidence type="ECO:0000313" key="4">
    <source>
        <dbReference type="Proteomes" id="UP001325140"/>
    </source>
</evidence>
<feature type="compositionally biased region" description="Basic and acidic residues" evidence="1">
    <location>
        <begin position="24"/>
        <end position="40"/>
    </location>
</feature>
<keyword evidence="2" id="KW-0732">Signal</keyword>
<feature type="chain" id="PRO_5047352987" evidence="2">
    <location>
        <begin position="20"/>
        <end position="167"/>
    </location>
</feature>
<evidence type="ECO:0000313" key="3">
    <source>
        <dbReference type="EMBL" id="WPX98132.1"/>
    </source>
</evidence>
<dbReference type="EMBL" id="CP110343">
    <property type="protein sequence ID" value="WPX98132.1"/>
    <property type="molecule type" value="Genomic_DNA"/>
</dbReference>
<organism evidence="3 4">
    <name type="scientific">Candidatus Fokinia crypta</name>
    <dbReference type="NCBI Taxonomy" id="1920990"/>
    <lineage>
        <taxon>Bacteria</taxon>
        <taxon>Pseudomonadati</taxon>
        <taxon>Pseudomonadota</taxon>
        <taxon>Alphaproteobacteria</taxon>
        <taxon>Rickettsiales</taxon>
        <taxon>Candidatus Midichloriaceae</taxon>
        <taxon>Candidatus Fokinia</taxon>
    </lineage>
</organism>
<name>A0ABZ0URD7_9RICK</name>
<feature type="region of interest" description="Disordered" evidence="1">
    <location>
        <begin position="24"/>
        <end position="45"/>
    </location>
</feature>
<sequence length="167" mass="18819">MRYLLIAILLIVYTNKSTALEEHSQQYDSVEPKSVEKNTKDTNSTAADAITDNKELKAPSIQKKIVSYNTAQFTILDVNYGSHVTQLLHVDETIKVNKLRFTLLNSCVQTCGNCTASTPSIFNTYFALLKAEDDTGMEYIEYLDSMHLKILFLSKYGISIMLDKCIS</sequence>
<accession>A0ABZ0URD7</accession>